<evidence type="ECO:0000313" key="5">
    <source>
        <dbReference type="Proteomes" id="UP000092154"/>
    </source>
</evidence>
<dbReference type="SMART" id="SM00271">
    <property type="entry name" value="DnaJ"/>
    <property type="match status" value="1"/>
</dbReference>
<evidence type="ECO:0000313" key="4">
    <source>
        <dbReference type="EMBL" id="OAX42472.1"/>
    </source>
</evidence>
<dbReference type="CDD" id="cd06257">
    <property type="entry name" value="DnaJ"/>
    <property type="match status" value="1"/>
</dbReference>
<protein>
    <submittedName>
        <fullName evidence="4">DnaJ-domain-containing protein</fullName>
    </submittedName>
</protein>
<feature type="region of interest" description="Disordered" evidence="2">
    <location>
        <begin position="114"/>
        <end position="136"/>
    </location>
</feature>
<feature type="compositionally biased region" description="Low complexity" evidence="2">
    <location>
        <begin position="114"/>
        <end position="134"/>
    </location>
</feature>
<feature type="region of interest" description="Disordered" evidence="2">
    <location>
        <begin position="350"/>
        <end position="369"/>
    </location>
</feature>
<keyword evidence="5" id="KW-1185">Reference proteome</keyword>
<accession>A0A1B7NC61</accession>
<feature type="region of interest" description="Disordered" evidence="2">
    <location>
        <begin position="69"/>
        <end position="88"/>
    </location>
</feature>
<evidence type="ECO:0000256" key="2">
    <source>
        <dbReference type="SAM" id="MobiDB-lite"/>
    </source>
</evidence>
<dbReference type="InterPro" id="IPR002939">
    <property type="entry name" value="DnaJ_C"/>
</dbReference>
<dbReference type="Gene3D" id="1.10.287.110">
    <property type="entry name" value="DnaJ domain"/>
    <property type="match status" value="1"/>
</dbReference>
<feature type="compositionally biased region" description="Gly residues" evidence="2">
    <location>
        <begin position="75"/>
        <end position="88"/>
    </location>
</feature>
<dbReference type="GO" id="GO:0051087">
    <property type="term" value="F:protein-folding chaperone binding"/>
    <property type="evidence" value="ECO:0007669"/>
    <property type="project" value="TreeGrafter"/>
</dbReference>
<dbReference type="Gene3D" id="2.60.260.20">
    <property type="entry name" value="Urease metallochaperone UreE, N-terminal domain"/>
    <property type="match status" value="2"/>
</dbReference>
<dbReference type="PANTHER" id="PTHR24078:SF553">
    <property type="entry name" value="DNAJ HOMOLOG SUBFAMILY B MEMBER 5"/>
    <property type="match status" value="1"/>
</dbReference>
<dbReference type="Pfam" id="PF01556">
    <property type="entry name" value="DnaJ_C"/>
    <property type="match status" value="1"/>
</dbReference>
<gene>
    <name evidence="4" type="ORF">K503DRAFT_733502</name>
</gene>
<dbReference type="SUPFAM" id="SSF46565">
    <property type="entry name" value="Chaperone J-domain"/>
    <property type="match status" value="1"/>
</dbReference>
<evidence type="ECO:0000259" key="3">
    <source>
        <dbReference type="PROSITE" id="PS50076"/>
    </source>
</evidence>
<name>A0A1B7NC61_9AGAM</name>
<organism evidence="4 5">
    <name type="scientific">Rhizopogon vinicolor AM-OR11-026</name>
    <dbReference type="NCBI Taxonomy" id="1314800"/>
    <lineage>
        <taxon>Eukaryota</taxon>
        <taxon>Fungi</taxon>
        <taxon>Dikarya</taxon>
        <taxon>Basidiomycota</taxon>
        <taxon>Agaricomycotina</taxon>
        <taxon>Agaricomycetes</taxon>
        <taxon>Agaricomycetidae</taxon>
        <taxon>Boletales</taxon>
        <taxon>Suillineae</taxon>
        <taxon>Rhizopogonaceae</taxon>
        <taxon>Rhizopogon</taxon>
    </lineage>
</organism>
<dbReference type="FunFam" id="2.60.260.20:FF:000015">
    <property type="entry name" value="Heat shock protein 40"/>
    <property type="match status" value="1"/>
</dbReference>
<dbReference type="GO" id="GO:0006413">
    <property type="term" value="P:translational initiation"/>
    <property type="evidence" value="ECO:0007669"/>
    <property type="project" value="TreeGrafter"/>
</dbReference>
<dbReference type="Pfam" id="PF00226">
    <property type="entry name" value="DnaJ"/>
    <property type="match status" value="1"/>
</dbReference>
<dbReference type="AlphaFoldDB" id="A0A1B7NC61"/>
<dbReference type="GO" id="GO:0006457">
    <property type="term" value="P:protein folding"/>
    <property type="evidence" value="ECO:0007669"/>
    <property type="project" value="InterPro"/>
</dbReference>
<keyword evidence="1" id="KW-0143">Chaperone</keyword>
<reference evidence="4 5" key="1">
    <citation type="submission" date="2016-06" db="EMBL/GenBank/DDBJ databases">
        <title>Comparative genomics of the ectomycorrhizal sister species Rhizopogon vinicolor and Rhizopogon vesiculosus (Basidiomycota: Boletales) reveals a divergence of the mating type B locus.</title>
        <authorList>
            <consortium name="DOE Joint Genome Institute"/>
            <person name="Mujic A.B."/>
            <person name="Kuo A."/>
            <person name="Tritt A."/>
            <person name="Lipzen A."/>
            <person name="Chen C."/>
            <person name="Johnson J."/>
            <person name="Sharma A."/>
            <person name="Barry K."/>
            <person name="Grigoriev I.V."/>
            <person name="Spatafora J.W."/>
        </authorList>
    </citation>
    <scope>NUCLEOTIDE SEQUENCE [LARGE SCALE GENOMIC DNA]</scope>
    <source>
        <strain evidence="4 5">AM-OR11-026</strain>
    </source>
</reference>
<dbReference type="PROSITE" id="PS00636">
    <property type="entry name" value="DNAJ_1"/>
    <property type="match status" value="1"/>
</dbReference>
<dbReference type="InterPro" id="IPR001623">
    <property type="entry name" value="DnaJ_domain"/>
</dbReference>
<dbReference type="FunFam" id="2.60.260.20:FF:000013">
    <property type="entry name" value="DnaJ subfamily B member 11"/>
    <property type="match status" value="1"/>
</dbReference>
<dbReference type="InterPro" id="IPR051339">
    <property type="entry name" value="DnaJ_subfamily_B"/>
</dbReference>
<dbReference type="InterPro" id="IPR018253">
    <property type="entry name" value="DnaJ_domain_CS"/>
</dbReference>
<dbReference type="GO" id="GO:0051082">
    <property type="term" value="F:unfolded protein binding"/>
    <property type="evidence" value="ECO:0007669"/>
    <property type="project" value="InterPro"/>
</dbReference>
<dbReference type="InterPro" id="IPR036869">
    <property type="entry name" value="J_dom_sf"/>
</dbReference>
<dbReference type="PANTHER" id="PTHR24078">
    <property type="entry name" value="DNAJ HOMOLOG SUBFAMILY C MEMBER"/>
    <property type="match status" value="1"/>
</dbReference>
<dbReference type="InterPro" id="IPR008971">
    <property type="entry name" value="HSP40/DnaJ_pept-bd"/>
</dbReference>
<dbReference type="STRING" id="1314800.A0A1B7NC61"/>
<dbReference type="PROSITE" id="PS50076">
    <property type="entry name" value="DNAJ_2"/>
    <property type="match status" value="1"/>
</dbReference>
<evidence type="ECO:0000256" key="1">
    <source>
        <dbReference type="ARBA" id="ARBA00023186"/>
    </source>
</evidence>
<dbReference type="FunCoup" id="A0A1B7NC61">
    <property type="interactions" value="292"/>
</dbReference>
<dbReference type="SUPFAM" id="SSF49493">
    <property type="entry name" value="HSP40/DnaJ peptide-binding domain"/>
    <property type="match status" value="2"/>
</dbReference>
<dbReference type="CDD" id="cd10747">
    <property type="entry name" value="DnaJ_C"/>
    <property type="match status" value="1"/>
</dbReference>
<dbReference type="InParanoid" id="A0A1B7NC61"/>
<dbReference type="OrthoDB" id="10250354at2759"/>
<feature type="domain" description="J" evidence="3">
    <location>
        <begin position="4"/>
        <end position="69"/>
    </location>
</feature>
<dbReference type="GO" id="GO:0005829">
    <property type="term" value="C:cytosol"/>
    <property type="evidence" value="ECO:0007669"/>
    <property type="project" value="TreeGrafter"/>
</dbReference>
<dbReference type="Proteomes" id="UP000092154">
    <property type="component" value="Unassembled WGS sequence"/>
</dbReference>
<feature type="region of interest" description="Disordered" evidence="2">
    <location>
        <begin position="196"/>
        <end position="225"/>
    </location>
</feature>
<sequence>MGADYYKLLDVSRDASEDDIKKAYRKMALKWHPDRNAGSEEASQKFKEISEAFEVLSDKHKRTIYDQVGEDGLKGRGGGPPGAGAGAGAGAGGGFPGFSSSSGFPGGTTFTFTSSPGGSPFGGASRAGGPRASGYAPSDPQKIFEQIFGQFGGGSSFSGMRGAGGMGSTGGMGGHGMGRRSSMFDNDDDIGGGSFFGGMPGGMPGRQSPKRRPSTPTPAPAPSEITHPLKFSLEELYSGATKHLKVSRRLLNGTTEDKVLEIQVLPGWKSGTKIRFPRAGNEQPNGESQDLVFVVEEKPHTVFTREGDDLICHINIPLVDALTGADGRKTIETLDGRKIQALVPSGIVKPNQETRIPNEGMPIRKQGSTKKKGDLIVRLDVVFPDHLTSAQKEGLKKILG</sequence>
<dbReference type="PRINTS" id="PR00625">
    <property type="entry name" value="JDOMAIN"/>
</dbReference>
<dbReference type="EMBL" id="KV448156">
    <property type="protein sequence ID" value="OAX42472.1"/>
    <property type="molecule type" value="Genomic_DNA"/>
</dbReference>
<proteinExistence type="predicted"/>